<name>A0ABV8T0F9_9GAMM</name>
<dbReference type="Proteomes" id="UP001595904">
    <property type="component" value="Unassembled WGS sequence"/>
</dbReference>
<dbReference type="RefSeq" id="WP_380603537.1">
    <property type="nucleotide sequence ID" value="NZ_JBHSDU010000015.1"/>
</dbReference>
<evidence type="ECO:0000313" key="2">
    <source>
        <dbReference type="Proteomes" id="UP001595904"/>
    </source>
</evidence>
<dbReference type="SUPFAM" id="SSF56935">
    <property type="entry name" value="Porins"/>
    <property type="match status" value="1"/>
</dbReference>
<keyword evidence="2" id="KW-1185">Reference proteome</keyword>
<evidence type="ECO:0000313" key="1">
    <source>
        <dbReference type="EMBL" id="MFC4313324.1"/>
    </source>
</evidence>
<evidence type="ECO:0008006" key="3">
    <source>
        <dbReference type="Google" id="ProtNLM"/>
    </source>
</evidence>
<proteinExistence type="predicted"/>
<gene>
    <name evidence="1" type="ORF">ACFPN2_29865</name>
</gene>
<comment type="caution">
    <text evidence="1">The sequence shown here is derived from an EMBL/GenBank/DDBJ whole genome shotgun (WGS) entry which is preliminary data.</text>
</comment>
<accession>A0ABV8T0F9</accession>
<sequence>MALVVGAPARADISASAEAGVGYSDNITRVSQDETSETIGTMGLDLAWQERTRRLRGDAVVDLSYYEYMDNTFDSEVLGTANGTLALGIVPETLNWVVQDSFGQAQSDPFAASTPATREDLNYFSTGPDLTMRFGSIGFGRLFGRWSSTNYQDSPLDAERTTAGVAIGRRPNPRTELSLNAVTESVDFDDAQNTDFDRDSVFVGWGLEGSRTTIDANVGYTWLERDGSDKEGSALINVYVTRELTASSTLRLSLGQQLGDAGDSLRQQLSGSVVGGGAGQITASSDPFESQLVSLEWMYTRGRTSFLLGGSHTKNDYESQSQFDSKRNAFTAGVSRRMAATVTLDLRASLDSEKFVNADQENDELRIAATLNWRVWSRMGLRFLLERYDRDTRDGTNEFVENRAFLTLAYYWGNQDTAPTGGSFR</sequence>
<dbReference type="EMBL" id="JBHSDU010000015">
    <property type="protein sequence ID" value="MFC4313324.1"/>
    <property type="molecule type" value="Genomic_DNA"/>
</dbReference>
<organism evidence="1 2">
    <name type="scientific">Steroidobacter flavus</name>
    <dbReference type="NCBI Taxonomy" id="1842136"/>
    <lineage>
        <taxon>Bacteria</taxon>
        <taxon>Pseudomonadati</taxon>
        <taxon>Pseudomonadota</taxon>
        <taxon>Gammaproteobacteria</taxon>
        <taxon>Steroidobacterales</taxon>
        <taxon>Steroidobacteraceae</taxon>
        <taxon>Steroidobacter</taxon>
    </lineage>
</organism>
<protein>
    <recommendedName>
        <fullName evidence="3">TIGR03016 family PEP-CTERM system-associated outer membrane protein</fullName>
    </recommendedName>
</protein>
<reference evidence="2" key="1">
    <citation type="journal article" date="2019" name="Int. J. Syst. Evol. Microbiol.">
        <title>The Global Catalogue of Microorganisms (GCM) 10K type strain sequencing project: providing services to taxonomists for standard genome sequencing and annotation.</title>
        <authorList>
            <consortium name="The Broad Institute Genomics Platform"/>
            <consortium name="The Broad Institute Genome Sequencing Center for Infectious Disease"/>
            <person name="Wu L."/>
            <person name="Ma J."/>
        </authorList>
    </citation>
    <scope>NUCLEOTIDE SEQUENCE [LARGE SCALE GENOMIC DNA]</scope>
    <source>
        <strain evidence="2">CGMCC 1.10759</strain>
    </source>
</reference>